<protein>
    <submittedName>
        <fullName evidence="1">Uncharacterized protein</fullName>
    </submittedName>
</protein>
<sequence length="58" mass="6488">MPEPCSTTLTCLEEVGRIHQGCETFPRLYAGALLDDVNLSGRGRENPPRIDYLVIELQ</sequence>
<comment type="caution">
    <text evidence="1">The sequence shown here is derived from an EMBL/GenBank/DDBJ whole genome shotgun (WGS) entry which is preliminary data.</text>
</comment>
<reference evidence="1" key="1">
    <citation type="journal article" date="2022" name="Front. Genet.">
        <title>Chromosome-Scale Assembly of the Dendrobium nobile Genome Provides Insights Into the Molecular Mechanism of the Biosynthesis of the Medicinal Active Ingredient of Dendrobium.</title>
        <authorList>
            <person name="Xu Q."/>
            <person name="Niu S.-C."/>
            <person name="Li K.-L."/>
            <person name="Zheng P.-J."/>
            <person name="Zhang X.-J."/>
            <person name="Jia Y."/>
            <person name="Liu Y."/>
            <person name="Niu Y.-X."/>
            <person name="Yu L.-H."/>
            <person name="Chen D.-F."/>
            <person name="Zhang G.-Q."/>
        </authorList>
    </citation>
    <scope>NUCLEOTIDE SEQUENCE</scope>
    <source>
        <tissue evidence="1">Leaf</tissue>
    </source>
</reference>
<accession>A0A8T3BJQ6</accession>
<dbReference type="EMBL" id="JAGYWB010000008">
    <property type="protein sequence ID" value="KAI0514050.1"/>
    <property type="molecule type" value="Genomic_DNA"/>
</dbReference>
<organism evidence="1 2">
    <name type="scientific">Dendrobium nobile</name>
    <name type="common">Orchid</name>
    <dbReference type="NCBI Taxonomy" id="94219"/>
    <lineage>
        <taxon>Eukaryota</taxon>
        <taxon>Viridiplantae</taxon>
        <taxon>Streptophyta</taxon>
        <taxon>Embryophyta</taxon>
        <taxon>Tracheophyta</taxon>
        <taxon>Spermatophyta</taxon>
        <taxon>Magnoliopsida</taxon>
        <taxon>Liliopsida</taxon>
        <taxon>Asparagales</taxon>
        <taxon>Orchidaceae</taxon>
        <taxon>Epidendroideae</taxon>
        <taxon>Malaxideae</taxon>
        <taxon>Dendrobiinae</taxon>
        <taxon>Dendrobium</taxon>
    </lineage>
</organism>
<dbReference type="Proteomes" id="UP000829196">
    <property type="component" value="Unassembled WGS sequence"/>
</dbReference>
<dbReference type="AlphaFoldDB" id="A0A8T3BJQ6"/>
<gene>
    <name evidence="1" type="ORF">KFK09_010084</name>
</gene>
<evidence type="ECO:0000313" key="2">
    <source>
        <dbReference type="Proteomes" id="UP000829196"/>
    </source>
</evidence>
<evidence type="ECO:0000313" key="1">
    <source>
        <dbReference type="EMBL" id="KAI0514050.1"/>
    </source>
</evidence>
<name>A0A8T3BJQ6_DENNO</name>
<keyword evidence="2" id="KW-1185">Reference proteome</keyword>
<proteinExistence type="predicted"/>